<feature type="transmembrane region" description="Helical" evidence="9">
    <location>
        <begin position="407"/>
        <end position="428"/>
    </location>
</feature>
<dbReference type="FunFam" id="1.20.1250.20:FF:000218">
    <property type="entry name" value="facilitated trehalose transporter Tret1"/>
    <property type="match status" value="1"/>
</dbReference>
<proteinExistence type="predicted"/>
<sequence length="475" mass="52890">MIDKHVESTNKNVSNSDLNEKNEEETVWPQILAILAGGLGAFTDGVIFSWTSPFIVKIVQNKVDYDISEEEAANFPIIQPVALIITGFLISNLCDMIGRKKVLLFLAVPHVINLLLSAFGRHIYVFYAARVFAGIGDAFLWSALPMYIGEVASPKVRGVWGNTLASGLYMGQFAINVVGSYCDIPTTSYIFLPLPILFFVIFLFMPESPYYYLMKKDYEAAKSSLKFLTRKNNVDPEFNQLKHDVERQLSESGTWKDLVSIQSNRKALLAGFFLRWSQQFCGIPVFNQYTQFIFQKAGGLVSPRVASMIFSALCLILNIIVVTFVIDKFSRKRLYAFSLVPCSVVLFVISIYFYLDQMVPSVDTASLSWLPITALVSYQVVTSFGVTVIPTLMLGELFSSSVKAKGLTVLMIAMAGGVFMTSGIFNLLNTSVGYYAPFLFFGVCTVLSSISSFFVIPDTKGKTLEEIQMTLKTTK</sequence>
<feature type="transmembrane region" description="Helical" evidence="9">
    <location>
        <begin position="334"/>
        <end position="355"/>
    </location>
</feature>
<reference evidence="13" key="1">
    <citation type="submission" date="2025-04" db="UniProtKB">
        <authorList>
            <consortium name="RefSeq"/>
        </authorList>
    </citation>
    <scope>IDENTIFICATION</scope>
    <source>
        <tissue evidence="13">Whole insect</tissue>
    </source>
</reference>
<keyword evidence="2" id="KW-0813">Transport</keyword>
<feature type="transmembrane region" description="Helical" evidence="9">
    <location>
        <begin position="159"/>
        <end position="181"/>
    </location>
</feature>
<evidence type="ECO:0000313" key="12">
    <source>
        <dbReference type="Proteomes" id="UP001652700"/>
    </source>
</evidence>
<dbReference type="PANTHER" id="PTHR48021">
    <property type="match status" value="1"/>
</dbReference>
<feature type="transmembrane region" description="Helical" evidence="9">
    <location>
        <begin position="375"/>
        <end position="395"/>
    </location>
</feature>
<feature type="transmembrane region" description="Helical" evidence="9">
    <location>
        <begin position="434"/>
        <end position="456"/>
    </location>
</feature>
<feature type="domain" description="Major facilitator superfamily (MFS) profile" evidence="10">
    <location>
        <begin position="29"/>
        <end position="460"/>
    </location>
</feature>
<evidence type="ECO:0000313" key="11">
    <source>
        <dbReference type="EnsemblMetazoa" id="XP_028147358.1"/>
    </source>
</evidence>
<feature type="transmembrane region" description="Helical" evidence="9">
    <location>
        <begin position="125"/>
        <end position="147"/>
    </location>
</feature>
<evidence type="ECO:0000256" key="7">
    <source>
        <dbReference type="ARBA" id="ARBA00023136"/>
    </source>
</evidence>
<comment type="subcellular location">
    <subcellularLocation>
        <location evidence="1">Cell membrane</location>
        <topology evidence="1">Multi-pass membrane protein</topology>
    </subcellularLocation>
</comment>
<dbReference type="GeneID" id="114340787"/>
<keyword evidence="7 9" id="KW-0472">Membrane</keyword>
<accession>A0A6P7GQ81</accession>
<evidence type="ECO:0000256" key="1">
    <source>
        <dbReference type="ARBA" id="ARBA00004651"/>
    </source>
</evidence>
<feature type="transmembrane region" description="Helical" evidence="9">
    <location>
        <begin position="306"/>
        <end position="327"/>
    </location>
</feature>
<evidence type="ECO:0000256" key="2">
    <source>
        <dbReference type="ARBA" id="ARBA00022448"/>
    </source>
</evidence>
<organism evidence="13">
    <name type="scientific">Diabrotica virgifera virgifera</name>
    <name type="common">western corn rootworm</name>
    <dbReference type="NCBI Taxonomy" id="50390"/>
    <lineage>
        <taxon>Eukaryota</taxon>
        <taxon>Metazoa</taxon>
        <taxon>Ecdysozoa</taxon>
        <taxon>Arthropoda</taxon>
        <taxon>Hexapoda</taxon>
        <taxon>Insecta</taxon>
        <taxon>Pterygota</taxon>
        <taxon>Neoptera</taxon>
        <taxon>Endopterygota</taxon>
        <taxon>Coleoptera</taxon>
        <taxon>Polyphaga</taxon>
        <taxon>Cucujiformia</taxon>
        <taxon>Chrysomeloidea</taxon>
        <taxon>Chrysomelidae</taxon>
        <taxon>Galerucinae</taxon>
        <taxon>Diabroticina</taxon>
        <taxon>Diabroticites</taxon>
        <taxon>Diabrotica</taxon>
    </lineage>
</organism>
<dbReference type="GO" id="GO:0022857">
    <property type="term" value="F:transmembrane transporter activity"/>
    <property type="evidence" value="ECO:0007669"/>
    <property type="project" value="InterPro"/>
</dbReference>
<dbReference type="KEGG" id="dvv:114340787"/>
<dbReference type="Pfam" id="PF00083">
    <property type="entry name" value="Sugar_tr"/>
    <property type="match status" value="1"/>
</dbReference>
<dbReference type="InterPro" id="IPR005828">
    <property type="entry name" value="MFS_sugar_transport-like"/>
</dbReference>
<evidence type="ECO:0000259" key="10">
    <source>
        <dbReference type="PROSITE" id="PS50850"/>
    </source>
</evidence>
<keyword evidence="6 9" id="KW-1133">Transmembrane helix</keyword>
<reference evidence="11" key="2">
    <citation type="submission" date="2025-05" db="UniProtKB">
        <authorList>
            <consortium name="EnsemblMetazoa"/>
        </authorList>
    </citation>
    <scope>IDENTIFICATION</scope>
</reference>
<dbReference type="PANTHER" id="PTHR48021:SF46">
    <property type="entry name" value="MAJOR FACILITATOR SUPERFAMILY (MFS) PROFILE DOMAIN-CONTAINING PROTEIN"/>
    <property type="match status" value="1"/>
</dbReference>
<feature type="transmembrane region" description="Helical" evidence="9">
    <location>
        <begin position="72"/>
        <end position="90"/>
    </location>
</feature>
<gene>
    <name evidence="13" type="primary">LOC114340787</name>
</gene>
<name>A0A6P7GQ81_DIAVI</name>
<protein>
    <submittedName>
        <fullName evidence="13">Facilitated trehalose transporter Tret1-like</fullName>
    </submittedName>
</protein>
<dbReference type="InterPro" id="IPR050549">
    <property type="entry name" value="MFS_Trehalose_Transporter"/>
</dbReference>
<dbReference type="InterPro" id="IPR036259">
    <property type="entry name" value="MFS_trans_sf"/>
</dbReference>
<dbReference type="Gene3D" id="1.20.1250.20">
    <property type="entry name" value="MFS general substrate transporter like domains"/>
    <property type="match status" value="1"/>
</dbReference>
<keyword evidence="4" id="KW-0762">Sugar transport</keyword>
<evidence type="ECO:0000313" key="13">
    <source>
        <dbReference type="RefSeq" id="XP_028147358.1"/>
    </source>
</evidence>
<dbReference type="SUPFAM" id="SSF103473">
    <property type="entry name" value="MFS general substrate transporter"/>
    <property type="match status" value="1"/>
</dbReference>
<keyword evidence="12" id="KW-1185">Reference proteome</keyword>
<evidence type="ECO:0000256" key="3">
    <source>
        <dbReference type="ARBA" id="ARBA00022475"/>
    </source>
</evidence>
<dbReference type="EnsemblMetazoa" id="XM_028291557.2">
    <property type="protein sequence ID" value="XP_028147358.1"/>
    <property type="gene ID" value="LOC114340787"/>
</dbReference>
<dbReference type="GO" id="GO:0005886">
    <property type="term" value="C:plasma membrane"/>
    <property type="evidence" value="ECO:0007669"/>
    <property type="project" value="UniProtKB-SubCell"/>
</dbReference>
<keyword evidence="3" id="KW-1003">Cell membrane</keyword>
<dbReference type="Proteomes" id="UP001652700">
    <property type="component" value="Unplaced"/>
</dbReference>
<dbReference type="InParanoid" id="A0A6P7GQ81"/>
<feature type="transmembrane region" description="Helical" evidence="9">
    <location>
        <begin position="31"/>
        <end position="52"/>
    </location>
</feature>
<dbReference type="RefSeq" id="XP_028147358.1">
    <property type="nucleotide sequence ID" value="XM_028291557.1"/>
</dbReference>
<dbReference type="OrthoDB" id="6133115at2759"/>
<feature type="region of interest" description="Disordered" evidence="8">
    <location>
        <begin position="1"/>
        <end position="21"/>
    </location>
</feature>
<dbReference type="AlphaFoldDB" id="A0A6P7GQ81"/>
<feature type="transmembrane region" description="Helical" evidence="9">
    <location>
        <begin position="187"/>
        <end position="205"/>
    </location>
</feature>
<dbReference type="PROSITE" id="PS50850">
    <property type="entry name" value="MFS"/>
    <property type="match status" value="1"/>
</dbReference>
<evidence type="ECO:0000256" key="8">
    <source>
        <dbReference type="SAM" id="MobiDB-lite"/>
    </source>
</evidence>
<evidence type="ECO:0000256" key="4">
    <source>
        <dbReference type="ARBA" id="ARBA00022597"/>
    </source>
</evidence>
<dbReference type="InterPro" id="IPR020846">
    <property type="entry name" value="MFS_dom"/>
</dbReference>
<evidence type="ECO:0000256" key="9">
    <source>
        <dbReference type="SAM" id="Phobius"/>
    </source>
</evidence>
<feature type="transmembrane region" description="Helical" evidence="9">
    <location>
        <begin position="102"/>
        <end position="119"/>
    </location>
</feature>
<evidence type="ECO:0000256" key="6">
    <source>
        <dbReference type="ARBA" id="ARBA00022989"/>
    </source>
</evidence>
<keyword evidence="5 9" id="KW-0812">Transmembrane</keyword>
<evidence type="ECO:0000256" key="5">
    <source>
        <dbReference type="ARBA" id="ARBA00022692"/>
    </source>
</evidence>